<accession>A0A9X3N2I6</accession>
<evidence type="ECO:0000313" key="3">
    <source>
        <dbReference type="Proteomes" id="UP001149140"/>
    </source>
</evidence>
<evidence type="ECO:0000256" key="1">
    <source>
        <dbReference type="SAM" id="MobiDB-lite"/>
    </source>
</evidence>
<dbReference type="RefSeq" id="WP_270046595.1">
    <property type="nucleotide sequence ID" value="NZ_JAPDOD010000101.1"/>
</dbReference>
<keyword evidence="3" id="KW-1185">Reference proteome</keyword>
<sequence length="78" mass="8351">MNDQDVTDRAGGHASGERHRVRTVAAEDDEPSRPQRIDGDERLVVAVVDTRSDACRTPPLNACALGELQASAPESVVL</sequence>
<evidence type="ECO:0000313" key="2">
    <source>
        <dbReference type="EMBL" id="MDA0167329.1"/>
    </source>
</evidence>
<name>A0A9X3N2I6_9ACTN</name>
<organism evidence="2 3">
    <name type="scientific">Solirubrobacter ginsenosidimutans</name>
    <dbReference type="NCBI Taxonomy" id="490573"/>
    <lineage>
        <taxon>Bacteria</taxon>
        <taxon>Bacillati</taxon>
        <taxon>Actinomycetota</taxon>
        <taxon>Thermoleophilia</taxon>
        <taxon>Solirubrobacterales</taxon>
        <taxon>Solirubrobacteraceae</taxon>
        <taxon>Solirubrobacter</taxon>
    </lineage>
</organism>
<dbReference type="EMBL" id="JAPDOD010000101">
    <property type="protein sequence ID" value="MDA0167329.1"/>
    <property type="molecule type" value="Genomic_DNA"/>
</dbReference>
<gene>
    <name evidence="2" type="ORF">OM076_44120</name>
</gene>
<reference evidence="2" key="1">
    <citation type="submission" date="2022-10" db="EMBL/GenBank/DDBJ databases">
        <title>The WGS of Solirubrobacter ginsenosidimutans DSM 21036.</title>
        <authorList>
            <person name="Jiang Z."/>
        </authorList>
    </citation>
    <scope>NUCLEOTIDE SEQUENCE</scope>
    <source>
        <strain evidence="2">DSM 21036</strain>
    </source>
</reference>
<comment type="caution">
    <text evidence="2">The sequence shown here is derived from an EMBL/GenBank/DDBJ whole genome shotgun (WGS) entry which is preliminary data.</text>
</comment>
<dbReference type="AlphaFoldDB" id="A0A9X3N2I6"/>
<dbReference type="Proteomes" id="UP001149140">
    <property type="component" value="Unassembled WGS sequence"/>
</dbReference>
<feature type="region of interest" description="Disordered" evidence="1">
    <location>
        <begin position="1"/>
        <end position="37"/>
    </location>
</feature>
<proteinExistence type="predicted"/>
<protein>
    <submittedName>
        <fullName evidence="2">Uncharacterized protein</fullName>
    </submittedName>
</protein>
<feature type="compositionally biased region" description="Basic and acidic residues" evidence="1">
    <location>
        <begin position="1"/>
        <end position="18"/>
    </location>
</feature>